<protein>
    <recommendedName>
        <fullName evidence="9">Major facilitator superfamily (MFS) profile domain-containing protein</fullName>
    </recommendedName>
</protein>
<evidence type="ECO:0000256" key="5">
    <source>
        <dbReference type="ARBA" id="ARBA00022989"/>
    </source>
</evidence>
<keyword evidence="6 8" id="KW-0472">Membrane</keyword>
<evidence type="ECO:0000313" key="10">
    <source>
        <dbReference type="EMBL" id="EER30667.1"/>
    </source>
</evidence>
<dbReference type="PANTHER" id="PTHR48022:SF68">
    <property type="entry name" value="MAJOR FACILITATOR SUPERFAMILY (MFS) PROFILE DOMAIN-CONTAINING PROTEIN-RELATED"/>
    <property type="match status" value="1"/>
</dbReference>
<dbReference type="SUPFAM" id="SSF103473">
    <property type="entry name" value="MFS general substrate transporter"/>
    <property type="match status" value="1"/>
</dbReference>
<evidence type="ECO:0000256" key="4">
    <source>
        <dbReference type="ARBA" id="ARBA00022692"/>
    </source>
</evidence>
<evidence type="ECO:0000256" key="6">
    <source>
        <dbReference type="ARBA" id="ARBA00023136"/>
    </source>
</evidence>
<keyword evidence="5 8" id="KW-1133">Transmembrane helix</keyword>
<proteinExistence type="inferred from homology"/>
<evidence type="ECO:0000313" key="11">
    <source>
        <dbReference type="Proteomes" id="UP000002037"/>
    </source>
</evidence>
<feature type="transmembrane region" description="Helical" evidence="8">
    <location>
        <begin position="80"/>
        <end position="106"/>
    </location>
</feature>
<dbReference type="GeneID" id="8300878"/>
<name>C5MHX0_CANTT</name>
<dbReference type="HOGENOM" id="CLU_1618790_0_0_1"/>
<feature type="compositionally biased region" description="Low complexity" evidence="7">
    <location>
        <begin position="9"/>
        <end position="23"/>
    </location>
</feature>
<dbReference type="InterPro" id="IPR020846">
    <property type="entry name" value="MFS_dom"/>
</dbReference>
<accession>C5MHX0</accession>
<reference evidence="10 11" key="1">
    <citation type="journal article" date="2009" name="Nature">
        <title>Evolution of pathogenicity and sexual reproduction in eight Candida genomes.</title>
        <authorList>
            <person name="Butler G."/>
            <person name="Rasmussen M.D."/>
            <person name="Lin M.F."/>
            <person name="Santos M.A."/>
            <person name="Sakthikumar S."/>
            <person name="Munro C.A."/>
            <person name="Rheinbay E."/>
            <person name="Grabherr M."/>
            <person name="Forche A."/>
            <person name="Reedy J.L."/>
            <person name="Agrafioti I."/>
            <person name="Arnaud M.B."/>
            <person name="Bates S."/>
            <person name="Brown A.J."/>
            <person name="Brunke S."/>
            <person name="Costanzo M.C."/>
            <person name="Fitzpatrick D.A."/>
            <person name="de Groot P.W."/>
            <person name="Harris D."/>
            <person name="Hoyer L.L."/>
            <person name="Hube B."/>
            <person name="Klis F.M."/>
            <person name="Kodira C."/>
            <person name="Lennard N."/>
            <person name="Logue M.E."/>
            <person name="Martin R."/>
            <person name="Neiman A.M."/>
            <person name="Nikolaou E."/>
            <person name="Quail M.A."/>
            <person name="Quinn J."/>
            <person name="Santos M.C."/>
            <person name="Schmitzberger F.F."/>
            <person name="Sherlock G."/>
            <person name="Shah P."/>
            <person name="Silverstein K.A."/>
            <person name="Skrzypek M.S."/>
            <person name="Soll D."/>
            <person name="Staggs R."/>
            <person name="Stansfield I."/>
            <person name="Stumpf M.P."/>
            <person name="Sudbery P.E."/>
            <person name="Srikantha T."/>
            <person name="Zeng Q."/>
            <person name="Berman J."/>
            <person name="Berriman M."/>
            <person name="Heitman J."/>
            <person name="Gow N.A."/>
            <person name="Lorenz M.C."/>
            <person name="Birren B.W."/>
            <person name="Kellis M."/>
            <person name="Cuomo C.A."/>
        </authorList>
    </citation>
    <scope>NUCLEOTIDE SEQUENCE [LARGE SCALE GENOMIC DNA]</scope>
    <source>
        <strain evidence="11">ATCC MYA-3404 / T1</strain>
    </source>
</reference>
<feature type="transmembrane region" description="Helical" evidence="8">
    <location>
        <begin position="38"/>
        <end position="60"/>
    </location>
</feature>
<evidence type="ECO:0000256" key="3">
    <source>
        <dbReference type="ARBA" id="ARBA00022448"/>
    </source>
</evidence>
<dbReference type="AlphaFoldDB" id="C5MHX0"/>
<keyword evidence="4 8" id="KW-0812">Transmembrane</keyword>
<dbReference type="Gene3D" id="1.20.1250.20">
    <property type="entry name" value="MFS general substrate transporter like domains"/>
    <property type="match status" value="1"/>
</dbReference>
<organism evidence="10 11">
    <name type="scientific">Candida tropicalis (strain ATCC MYA-3404 / T1)</name>
    <name type="common">Yeast</name>
    <dbReference type="NCBI Taxonomy" id="294747"/>
    <lineage>
        <taxon>Eukaryota</taxon>
        <taxon>Fungi</taxon>
        <taxon>Dikarya</taxon>
        <taxon>Ascomycota</taxon>
        <taxon>Saccharomycotina</taxon>
        <taxon>Pichiomycetes</taxon>
        <taxon>Debaryomycetaceae</taxon>
        <taxon>Candida/Lodderomyces clade</taxon>
        <taxon>Candida</taxon>
    </lineage>
</organism>
<dbReference type="PANTHER" id="PTHR48022">
    <property type="entry name" value="PLASTIDIC GLUCOSE TRANSPORTER 4"/>
    <property type="match status" value="1"/>
</dbReference>
<keyword evidence="11" id="KW-1185">Reference proteome</keyword>
<dbReference type="GO" id="GO:0005351">
    <property type="term" value="F:carbohydrate:proton symporter activity"/>
    <property type="evidence" value="ECO:0007669"/>
    <property type="project" value="TreeGrafter"/>
</dbReference>
<dbReference type="InterPro" id="IPR036259">
    <property type="entry name" value="MFS_trans_sf"/>
</dbReference>
<dbReference type="Proteomes" id="UP000002037">
    <property type="component" value="Unassembled WGS sequence"/>
</dbReference>
<dbReference type="KEGG" id="ctp:CTRG_05663"/>
<dbReference type="GO" id="GO:0016020">
    <property type="term" value="C:membrane"/>
    <property type="evidence" value="ECO:0007669"/>
    <property type="project" value="UniProtKB-SubCell"/>
</dbReference>
<feature type="region of interest" description="Disordered" evidence="7">
    <location>
        <begin position="1"/>
        <end position="23"/>
    </location>
</feature>
<dbReference type="InterPro" id="IPR005828">
    <property type="entry name" value="MFS_sugar_transport-like"/>
</dbReference>
<gene>
    <name evidence="10" type="ORF">CTRG_05663</name>
</gene>
<dbReference type="OrthoDB" id="6612291at2759"/>
<dbReference type="InterPro" id="IPR050360">
    <property type="entry name" value="MFS_Sugar_Transporters"/>
</dbReference>
<dbReference type="EMBL" id="GG692403">
    <property type="protein sequence ID" value="EER30667.1"/>
    <property type="molecule type" value="Genomic_DNA"/>
</dbReference>
<evidence type="ECO:0000256" key="8">
    <source>
        <dbReference type="SAM" id="Phobius"/>
    </source>
</evidence>
<evidence type="ECO:0000256" key="2">
    <source>
        <dbReference type="ARBA" id="ARBA00010992"/>
    </source>
</evidence>
<dbReference type="PROSITE" id="PS50850">
    <property type="entry name" value="MFS"/>
    <property type="match status" value="1"/>
</dbReference>
<comment type="similarity">
    <text evidence="2">Belongs to the major facilitator superfamily. Sugar transporter (TC 2.A.1.1) family.</text>
</comment>
<dbReference type="RefSeq" id="XP_002551365.1">
    <property type="nucleotide sequence ID" value="XM_002551319.1"/>
</dbReference>
<feature type="transmembrane region" description="Helical" evidence="8">
    <location>
        <begin position="118"/>
        <end position="138"/>
    </location>
</feature>
<evidence type="ECO:0000256" key="1">
    <source>
        <dbReference type="ARBA" id="ARBA00004141"/>
    </source>
</evidence>
<dbReference type="VEuPathDB" id="FungiDB:CTRG_05663"/>
<dbReference type="Pfam" id="PF00083">
    <property type="entry name" value="Sugar_tr"/>
    <property type="match status" value="1"/>
</dbReference>
<sequence>MTSEKETSSIKSSESSQNESNGKSSQIHKFLGFHGRKLNIAVACFSGVGFLLFGFDQSLMGSLLTLPNFEKTFPSISGNTLHAATLTGAVVSIYEIGCFIGALLTVYFGDKLGRIKCMFIGCIIVIIGAVLQTTAYTVTHLAIARVFTGVCTNHDDCLQENKCY</sequence>
<evidence type="ECO:0000256" key="7">
    <source>
        <dbReference type="SAM" id="MobiDB-lite"/>
    </source>
</evidence>
<feature type="domain" description="Major facilitator superfamily (MFS) profile" evidence="9">
    <location>
        <begin position="42"/>
        <end position="164"/>
    </location>
</feature>
<evidence type="ECO:0000259" key="9">
    <source>
        <dbReference type="PROSITE" id="PS50850"/>
    </source>
</evidence>
<dbReference type="eggNOG" id="KOG0254">
    <property type="taxonomic scope" value="Eukaryota"/>
</dbReference>
<comment type="subcellular location">
    <subcellularLocation>
        <location evidence="1">Membrane</location>
        <topology evidence="1">Multi-pass membrane protein</topology>
    </subcellularLocation>
</comment>
<keyword evidence="3" id="KW-0813">Transport</keyword>